<comment type="caution">
    <text evidence="9">The sequence shown here is derived from an EMBL/GenBank/DDBJ whole genome shotgun (WGS) entry which is preliminary data.</text>
</comment>
<evidence type="ECO:0000256" key="1">
    <source>
        <dbReference type="ARBA" id="ARBA00004196"/>
    </source>
</evidence>
<proteinExistence type="inferred from homology"/>
<dbReference type="InterPro" id="IPR029787">
    <property type="entry name" value="Nucleotide_cyclase"/>
</dbReference>
<evidence type="ECO:0000259" key="8">
    <source>
        <dbReference type="PROSITE" id="PS50125"/>
    </source>
</evidence>
<dbReference type="EMBL" id="BDME01000001">
    <property type="protein sequence ID" value="GAX86959.1"/>
    <property type="molecule type" value="Genomic_DNA"/>
</dbReference>
<dbReference type="Pfam" id="PF05226">
    <property type="entry name" value="CHASE2"/>
    <property type="match status" value="1"/>
</dbReference>
<feature type="domain" description="Guanylate cyclase" evidence="8">
    <location>
        <begin position="429"/>
        <end position="562"/>
    </location>
</feature>
<keyword evidence="4 7" id="KW-0812">Transmembrane</keyword>
<dbReference type="PANTHER" id="PTHR43081:SF1">
    <property type="entry name" value="ADENYLATE CYCLASE, TERMINAL-DIFFERENTIATION SPECIFIC"/>
    <property type="match status" value="1"/>
</dbReference>
<dbReference type="Gene3D" id="3.30.70.1230">
    <property type="entry name" value="Nucleotide cyclase"/>
    <property type="match status" value="1"/>
</dbReference>
<dbReference type="GO" id="GO:0004016">
    <property type="term" value="F:adenylate cyclase activity"/>
    <property type="evidence" value="ECO:0007669"/>
    <property type="project" value="UniProtKB-EC"/>
</dbReference>
<dbReference type="FunFam" id="3.30.70.1230:FF:000016">
    <property type="entry name" value="Adenylate/guanylate cyclase domain-containing protein"/>
    <property type="match status" value="1"/>
</dbReference>
<feature type="transmembrane region" description="Helical" evidence="7">
    <location>
        <begin position="315"/>
        <end position="333"/>
    </location>
</feature>
<dbReference type="SMART" id="SM01080">
    <property type="entry name" value="CHASE2"/>
    <property type="match status" value="1"/>
</dbReference>
<dbReference type="Pfam" id="PF00211">
    <property type="entry name" value="Guanylate_cyc"/>
    <property type="match status" value="1"/>
</dbReference>
<dbReference type="SUPFAM" id="SSF55073">
    <property type="entry name" value="Nucleotide cyclase"/>
    <property type="match status" value="1"/>
</dbReference>
<gene>
    <name evidence="9" type="ORF">LNAT_P0254</name>
</gene>
<dbReference type="Proteomes" id="UP000217944">
    <property type="component" value="Unassembled WGS sequence"/>
</dbReference>
<name>A0A292YBP9_9BACT</name>
<organism evidence="9 10">
    <name type="scientific">Lebetimonas natsushimae</name>
    <dbReference type="NCBI Taxonomy" id="1936991"/>
    <lineage>
        <taxon>Bacteria</taxon>
        <taxon>Pseudomonadati</taxon>
        <taxon>Campylobacterota</taxon>
        <taxon>Epsilonproteobacteria</taxon>
        <taxon>Nautiliales</taxon>
        <taxon>Nautiliaceae</taxon>
        <taxon>Lebetimonas</taxon>
    </lineage>
</organism>
<comment type="similarity">
    <text evidence="2">Belongs to the adenylyl cyclase class-3 family.</text>
</comment>
<accession>A0A292YBP9</accession>
<keyword evidence="10" id="KW-1185">Reference proteome</keyword>
<dbReference type="GO" id="GO:0006171">
    <property type="term" value="P:cAMP biosynthetic process"/>
    <property type="evidence" value="ECO:0007669"/>
    <property type="project" value="TreeGrafter"/>
</dbReference>
<keyword evidence="9" id="KW-0456">Lyase</keyword>
<evidence type="ECO:0000256" key="4">
    <source>
        <dbReference type="ARBA" id="ARBA00022692"/>
    </source>
</evidence>
<protein>
    <submittedName>
        <fullName evidence="9">Adenylate cyclase</fullName>
        <ecNumber evidence="9">4.6.1.1</ecNumber>
    </submittedName>
</protein>
<feature type="transmembrane region" description="Helical" evidence="7">
    <location>
        <begin position="370"/>
        <end position="389"/>
    </location>
</feature>
<dbReference type="AlphaFoldDB" id="A0A292YBP9"/>
<feature type="transmembrane region" description="Helical" evidence="7">
    <location>
        <begin position="340"/>
        <end position="358"/>
    </location>
</feature>
<reference evidence="9 10" key="1">
    <citation type="journal article" date="2017" name="Syst. Appl. Microbiol.">
        <title>Lebetimonas natsushimae sp. nov., a novel strictly anaerobic, moderately thermophilic chemoautotroph isolated from a deep-sea hydrothermal vent polychaete nest in the Mid-Okinawa Trough.</title>
        <authorList>
            <person name="Nagata R."/>
            <person name="Takaki Y."/>
            <person name="Tame A."/>
            <person name="Nunoura T."/>
            <person name="Muto H."/>
            <person name="Mino S."/>
            <person name="Sawayama S."/>
            <person name="Takai K."/>
            <person name="Nakagawa S."/>
        </authorList>
    </citation>
    <scope>NUCLEOTIDE SEQUENCE [LARGE SCALE GENOMIC DNA]</scope>
    <source>
        <strain evidence="9 10">HS1857</strain>
    </source>
</reference>
<keyword evidence="5 7" id="KW-1133">Transmembrane helix</keyword>
<dbReference type="CDD" id="cd07302">
    <property type="entry name" value="CHD"/>
    <property type="match status" value="1"/>
</dbReference>
<comment type="subcellular location">
    <subcellularLocation>
        <location evidence="1">Cell envelope</location>
    </subcellularLocation>
</comment>
<evidence type="ECO:0000256" key="3">
    <source>
        <dbReference type="ARBA" id="ARBA00022475"/>
    </source>
</evidence>
<keyword evidence="3" id="KW-1003">Cell membrane</keyword>
<dbReference type="EC" id="4.6.1.1" evidence="9"/>
<evidence type="ECO:0000256" key="2">
    <source>
        <dbReference type="ARBA" id="ARBA00005381"/>
    </source>
</evidence>
<evidence type="ECO:0000313" key="9">
    <source>
        <dbReference type="EMBL" id="GAX86959.1"/>
    </source>
</evidence>
<keyword evidence="6 7" id="KW-0472">Membrane</keyword>
<dbReference type="InterPro" id="IPR001054">
    <property type="entry name" value="A/G_cyclase"/>
</dbReference>
<dbReference type="SMART" id="SM00044">
    <property type="entry name" value="CYCc"/>
    <property type="match status" value="1"/>
</dbReference>
<sequence length="677" mass="78173">MISVLIVFLYLLNPIILDSLNKKITDTFFYLKGNEPTSNLVTIVDIDEKSLSKFGQWPWERKIIAKIVKNLTKASVGIIGYDIFFPEHDRNKKNDYIFAKSLQNSPSILGLMFYFDKNITKNTLPNIPAIFIQRNFEKEFLPEAQGYLANIPGLQKSVYSSGFVNMVPDNDGIVRYVPLIIKYNDNFYPSLAFEMYRLSQGISKITINYTPVGIDNIHLDNNQTIKTDRFGRVFINYRGKRGKFNYISALDVYNNTFNKNLVKNKFVIIGTTSAGLFDLRATPYESVFPGVEIQATLLDNLLKNDILSKPENKEIINIAIILIVTILSAFIIYRFSAIKAITAIIILIALIYYGEYYLFRKHLIVLNTFYPLFSIVITSFVLTTINYFFEYKNSLLIKNAFAKKVSPNVMEELLQNPTDILAPKEKEITIYFSDIRSFTTISETLKDPKKVIEMLNEYFTPMANLIIKHEGTIDKFIGDAIMAYWNAPKNVLNHEDKAVSCAIKQIKFLKKINKKIYETFKVNIDIGIGINTGIATIGEMGSKGRADYTIIGDSVNLASRLEGLNKFYHSHIIISEFTKKKLKKDYTIRELDTVYVKGKNEPITIYEVIDFGKKDFNEYNKALYLYKNAKFKEAKKIFEKLYKHNKDYIYMLYIKRCEEYIKNPPKTFNGIYKFTTK</sequence>
<dbReference type="PANTHER" id="PTHR43081">
    <property type="entry name" value="ADENYLATE CYCLASE, TERMINAL-DIFFERENTIATION SPECIFIC-RELATED"/>
    <property type="match status" value="1"/>
</dbReference>
<evidence type="ECO:0000313" key="10">
    <source>
        <dbReference type="Proteomes" id="UP000217944"/>
    </source>
</evidence>
<evidence type="ECO:0000256" key="5">
    <source>
        <dbReference type="ARBA" id="ARBA00022989"/>
    </source>
</evidence>
<evidence type="ECO:0000256" key="7">
    <source>
        <dbReference type="SAM" id="Phobius"/>
    </source>
</evidence>
<dbReference type="GO" id="GO:0030313">
    <property type="term" value="C:cell envelope"/>
    <property type="evidence" value="ECO:0007669"/>
    <property type="project" value="UniProtKB-SubCell"/>
</dbReference>
<dbReference type="PROSITE" id="PS50125">
    <property type="entry name" value="GUANYLATE_CYCLASE_2"/>
    <property type="match status" value="1"/>
</dbReference>
<evidence type="ECO:0000256" key="6">
    <source>
        <dbReference type="ARBA" id="ARBA00023136"/>
    </source>
</evidence>
<dbReference type="InterPro" id="IPR007890">
    <property type="entry name" value="CHASE2"/>
</dbReference>
<dbReference type="GO" id="GO:0035556">
    <property type="term" value="P:intracellular signal transduction"/>
    <property type="evidence" value="ECO:0007669"/>
    <property type="project" value="InterPro"/>
</dbReference>
<dbReference type="InterPro" id="IPR050697">
    <property type="entry name" value="Adenylyl/Guanylyl_Cyclase_3/4"/>
</dbReference>